<dbReference type="InterPro" id="IPR011701">
    <property type="entry name" value="MFS"/>
</dbReference>
<feature type="transmembrane region" description="Helical" evidence="6">
    <location>
        <begin position="338"/>
        <end position="360"/>
    </location>
</feature>
<evidence type="ECO:0000256" key="5">
    <source>
        <dbReference type="ARBA" id="ARBA00023136"/>
    </source>
</evidence>
<evidence type="ECO:0000313" key="8">
    <source>
        <dbReference type="EMBL" id="KIJ62919.1"/>
    </source>
</evidence>
<keyword evidence="2" id="KW-0813">Transport</keyword>
<dbReference type="AlphaFoldDB" id="A0A0C9VB80"/>
<evidence type="ECO:0000313" key="9">
    <source>
        <dbReference type="Proteomes" id="UP000053820"/>
    </source>
</evidence>
<dbReference type="GO" id="GO:0016020">
    <property type="term" value="C:membrane"/>
    <property type="evidence" value="ECO:0007669"/>
    <property type="project" value="UniProtKB-SubCell"/>
</dbReference>
<dbReference type="HOGENOM" id="CLU_001265_54_6_1"/>
<evidence type="ECO:0000256" key="3">
    <source>
        <dbReference type="ARBA" id="ARBA00022692"/>
    </source>
</evidence>
<keyword evidence="3 6" id="KW-0812">Transmembrane</keyword>
<dbReference type="Gene3D" id="1.20.1250.20">
    <property type="entry name" value="MFS general substrate transporter like domains"/>
    <property type="match status" value="1"/>
</dbReference>
<feature type="transmembrane region" description="Helical" evidence="6">
    <location>
        <begin position="217"/>
        <end position="239"/>
    </location>
</feature>
<dbReference type="SUPFAM" id="SSF103473">
    <property type="entry name" value="MFS general substrate transporter"/>
    <property type="match status" value="1"/>
</dbReference>
<keyword evidence="9" id="KW-1185">Reference proteome</keyword>
<keyword evidence="4 6" id="KW-1133">Transmembrane helix</keyword>
<protein>
    <recommendedName>
        <fullName evidence="7">Major facilitator superfamily (MFS) profile domain-containing protein</fullName>
    </recommendedName>
</protein>
<feature type="transmembrane region" description="Helical" evidence="6">
    <location>
        <begin position="117"/>
        <end position="135"/>
    </location>
</feature>
<dbReference type="PROSITE" id="PS50850">
    <property type="entry name" value="MFS"/>
    <property type="match status" value="1"/>
</dbReference>
<evidence type="ECO:0000259" key="7">
    <source>
        <dbReference type="PROSITE" id="PS50850"/>
    </source>
</evidence>
<gene>
    <name evidence="8" type="ORF">HYDPIDRAFT_93484</name>
</gene>
<evidence type="ECO:0000256" key="2">
    <source>
        <dbReference type="ARBA" id="ARBA00022448"/>
    </source>
</evidence>
<dbReference type="PANTHER" id="PTHR23504:SF15">
    <property type="entry name" value="MAJOR FACILITATOR SUPERFAMILY (MFS) PROFILE DOMAIN-CONTAINING PROTEIN"/>
    <property type="match status" value="1"/>
</dbReference>
<keyword evidence="5 6" id="KW-0472">Membrane</keyword>
<comment type="subcellular location">
    <subcellularLocation>
        <location evidence="1">Membrane</location>
        <topology evidence="1">Multi-pass membrane protein</topology>
    </subcellularLocation>
</comment>
<dbReference type="GO" id="GO:0022857">
    <property type="term" value="F:transmembrane transporter activity"/>
    <property type="evidence" value="ECO:0007669"/>
    <property type="project" value="InterPro"/>
</dbReference>
<dbReference type="InterPro" id="IPR020846">
    <property type="entry name" value="MFS_dom"/>
</dbReference>
<evidence type="ECO:0000256" key="1">
    <source>
        <dbReference type="ARBA" id="ARBA00004141"/>
    </source>
</evidence>
<dbReference type="Proteomes" id="UP000053820">
    <property type="component" value="Unassembled WGS sequence"/>
</dbReference>
<dbReference type="InterPro" id="IPR036259">
    <property type="entry name" value="MFS_trans_sf"/>
</dbReference>
<reference evidence="8 9" key="1">
    <citation type="submission" date="2014-04" db="EMBL/GenBank/DDBJ databases">
        <title>Evolutionary Origins and Diversification of the Mycorrhizal Mutualists.</title>
        <authorList>
            <consortium name="DOE Joint Genome Institute"/>
            <consortium name="Mycorrhizal Genomics Consortium"/>
            <person name="Kohler A."/>
            <person name="Kuo A."/>
            <person name="Nagy L.G."/>
            <person name="Floudas D."/>
            <person name="Copeland A."/>
            <person name="Barry K.W."/>
            <person name="Cichocki N."/>
            <person name="Veneault-Fourrey C."/>
            <person name="LaButti K."/>
            <person name="Lindquist E.A."/>
            <person name="Lipzen A."/>
            <person name="Lundell T."/>
            <person name="Morin E."/>
            <person name="Murat C."/>
            <person name="Riley R."/>
            <person name="Ohm R."/>
            <person name="Sun H."/>
            <person name="Tunlid A."/>
            <person name="Henrissat B."/>
            <person name="Grigoriev I.V."/>
            <person name="Hibbett D.S."/>
            <person name="Martin F."/>
        </authorList>
    </citation>
    <scope>NUCLEOTIDE SEQUENCE [LARGE SCALE GENOMIC DNA]</scope>
    <source>
        <strain evidence="8 9">MD-312</strain>
    </source>
</reference>
<feature type="domain" description="Major facilitator superfamily (MFS) profile" evidence="7">
    <location>
        <begin position="37"/>
        <end position="489"/>
    </location>
</feature>
<dbReference type="Pfam" id="PF07690">
    <property type="entry name" value="MFS_1"/>
    <property type="match status" value="1"/>
</dbReference>
<dbReference type="InterPro" id="IPR001958">
    <property type="entry name" value="Tet-R_TetA/multi-R_MdtG-like"/>
</dbReference>
<dbReference type="EMBL" id="KN839853">
    <property type="protein sequence ID" value="KIJ62919.1"/>
    <property type="molecule type" value="Genomic_DNA"/>
</dbReference>
<dbReference type="OrthoDB" id="419616at2759"/>
<name>A0A0C9VB80_9AGAM</name>
<feature type="transmembrane region" description="Helical" evidence="6">
    <location>
        <begin position="372"/>
        <end position="391"/>
    </location>
</feature>
<evidence type="ECO:0000256" key="4">
    <source>
        <dbReference type="ARBA" id="ARBA00022989"/>
    </source>
</evidence>
<feature type="transmembrane region" description="Helical" evidence="6">
    <location>
        <begin position="83"/>
        <end position="105"/>
    </location>
</feature>
<proteinExistence type="predicted"/>
<dbReference type="PANTHER" id="PTHR23504">
    <property type="entry name" value="MAJOR FACILITATOR SUPERFAMILY DOMAIN-CONTAINING PROTEIN 10"/>
    <property type="match status" value="1"/>
</dbReference>
<accession>A0A0C9VB80</accession>
<organism evidence="8 9">
    <name type="scientific">Hydnomerulius pinastri MD-312</name>
    <dbReference type="NCBI Taxonomy" id="994086"/>
    <lineage>
        <taxon>Eukaryota</taxon>
        <taxon>Fungi</taxon>
        <taxon>Dikarya</taxon>
        <taxon>Basidiomycota</taxon>
        <taxon>Agaricomycotina</taxon>
        <taxon>Agaricomycetes</taxon>
        <taxon>Agaricomycetidae</taxon>
        <taxon>Boletales</taxon>
        <taxon>Boletales incertae sedis</taxon>
        <taxon>Leucogyrophana</taxon>
    </lineage>
</organism>
<dbReference type="CDD" id="cd17330">
    <property type="entry name" value="MFS_SLC46_TetA_like"/>
    <property type="match status" value="1"/>
</dbReference>
<dbReference type="PRINTS" id="PR01035">
    <property type="entry name" value="TCRTETA"/>
</dbReference>
<evidence type="ECO:0000256" key="6">
    <source>
        <dbReference type="SAM" id="Phobius"/>
    </source>
</evidence>
<feature type="transmembrane region" description="Helical" evidence="6">
    <location>
        <begin position="473"/>
        <end position="493"/>
    </location>
</feature>
<sequence length="502" mass="54531">MPETVAASPFQDHDDVVPLLADSNEVPKRPTPLPKLQIIIVLLTSLIEPVSSQCILPFINQAISVLWQLVAELDITGGDKRKVGYYAGLIESLFFATQALTALQWSRLSDHVGRKPVLLIGTFGLCLSMICFGLSRTFWSLVVSRCITGALNGNIGVMKSMMGELTDATNRAQGFAFHPIAWSTGVILGPIIGGSLSRPQDQFPTLFSGAFWGEYPYFLPCCVAAMFSAATFLVVLFFLNETLPGTFFYKPPLSSLDREVSSPGRGYGAVKNLHSVRLESNGQDAPMPLRSLLIPKVLLPIACYGTVAILEISMLALQPLFFSTPIELGGLDFTPATIGIWMSFLGVGNAIFQAIFFARLVSKHGPKTMYRIAHGSFVVIFALFPITSWVARTSGINWLVRLLLSFQVCFNVLQETSFTCIMMYIIASAPNQRTLGAVNGLSQTTASIVRAIGPALATSMFAYSLQYNILGGYAVYLVMILLTLVTAKLGAMLPADPGQQAW</sequence>
<feature type="transmembrane region" description="Helical" evidence="6">
    <location>
        <begin position="297"/>
        <end position="318"/>
    </location>
</feature>